<name>A0A1V9ZNQ5_9STRA</name>
<organism evidence="2 3">
    <name type="scientific">Thraustotheca clavata</name>
    <dbReference type="NCBI Taxonomy" id="74557"/>
    <lineage>
        <taxon>Eukaryota</taxon>
        <taxon>Sar</taxon>
        <taxon>Stramenopiles</taxon>
        <taxon>Oomycota</taxon>
        <taxon>Saprolegniomycetes</taxon>
        <taxon>Saprolegniales</taxon>
        <taxon>Achlyaceae</taxon>
        <taxon>Thraustotheca</taxon>
    </lineage>
</organism>
<gene>
    <name evidence="2" type="ORF">THRCLA_06435</name>
</gene>
<dbReference type="Proteomes" id="UP000243217">
    <property type="component" value="Unassembled WGS sequence"/>
</dbReference>
<accession>A0A1V9ZNQ5</accession>
<comment type="caution">
    <text evidence="2">The sequence shown here is derived from an EMBL/GenBank/DDBJ whole genome shotgun (WGS) entry which is preliminary data.</text>
</comment>
<evidence type="ECO:0000313" key="3">
    <source>
        <dbReference type="Proteomes" id="UP000243217"/>
    </source>
</evidence>
<keyword evidence="1" id="KW-1133">Transmembrane helix</keyword>
<keyword evidence="1" id="KW-0472">Membrane</keyword>
<dbReference type="OrthoDB" id="74221at2759"/>
<keyword evidence="3" id="KW-1185">Reference proteome</keyword>
<sequence>MCTDATQGCSSGTVCQPLVTNATLPLDMVNLTNAPTTIPPTATKNTFLYALLCGGLICLVLILYGVLRWIQKQKKRDAKLDSECTAVTSEVNGYHASTDAGNESDKIASLHGKPTEKSIVEPQWKYGVHDDPATYSMFHTVGRISNGKHGASNHFSFSQRKEDSIIYIMEDEDPKLRPSED</sequence>
<dbReference type="AlphaFoldDB" id="A0A1V9ZNQ5"/>
<reference evidence="2 3" key="1">
    <citation type="journal article" date="2014" name="Genome Biol. Evol.">
        <title>The secreted proteins of Achlya hypogyna and Thraustotheca clavata identify the ancestral oomycete secretome and reveal gene acquisitions by horizontal gene transfer.</title>
        <authorList>
            <person name="Misner I."/>
            <person name="Blouin N."/>
            <person name="Leonard G."/>
            <person name="Richards T.A."/>
            <person name="Lane C.E."/>
        </authorList>
    </citation>
    <scope>NUCLEOTIDE SEQUENCE [LARGE SCALE GENOMIC DNA]</scope>
    <source>
        <strain evidence="2 3">ATCC 34112</strain>
    </source>
</reference>
<keyword evidence="1" id="KW-0812">Transmembrane</keyword>
<evidence type="ECO:0000256" key="1">
    <source>
        <dbReference type="SAM" id="Phobius"/>
    </source>
</evidence>
<proteinExistence type="predicted"/>
<feature type="transmembrane region" description="Helical" evidence="1">
    <location>
        <begin position="47"/>
        <end position="67"/>
    </location>
</feature>
<protein>
    <submittedName>
        <fullName evidence="2">Uncharacterized protein</fullName>
    </submittedName>
</protein>
<dbReference type="EMBL" id="JNBS01001794">
    <property type="protein sequence ID" value="OQR99622.1"/>
    <property type="molecule type" value="Genomic_DNA"/>
</dbReference>
<evidence type="ECO:0000313" key="2">
    <source>
        <dbReference type="EMBL" id="OQR99622.1"/>
    </source>
</evidence>